<dbReference type="OrthoDB" id="9804062at2"/>
<name>A0A7X1NLX7_9MICC</name>
<dbReference type="GO" id="GO:0005524">
    <property type="term" value="F:ATP binding"/>
    <property type="evidence" value="ECO:0007669"/>
    <property type="project" value="UniProtKB-UniRule"/>
</dbReference>
<dbReference type="NCBIfam" id="TIGR00382">
    <property type="entry name" value="clpX"/>
    <property type="match status" value="1"/>
</dbReference>
<dbReference type="SMART" id="SM01086">
    <property type="entry name" value="ClpB_D2-small"/>
    <property type="match status" value="1"/>
</dbReference>
<keyword evidence="9" id="KW-0645">Protease</keyword>
<reference evidence="10" key="1">
    <citation type="submission" date="2019-07" db="EMBL/GenBank/DDBJ databases">
        <title>Arthrobacter KR32 sp. nov., isolated from mountain cheese made of cows milk.</title>
        <authorList>
            <person name="Flegler A."/>
        </authorList>
    </citation>
    <scope>NUCLEOTIDE SEQUENCE [LARGE SCALE GENOMIC DNA]</scope>
    <source>
        <strain evidence="10">KR32</strain>
    </source>
</reference>
<evidence type="ECO:0000256" key="6">
    <source>
        <dbReference type="HAMAP-Rule" id="MF_00175"/>
    </source>
</evidence>
<dbReference type="PANTHER" id="PTHR48102:SF7">
    <property type="entry name" value="ATP-DEPENDENT CLP PROTEASE ATP-BINDING SUBUNIT CLPX-LIKE, MITOCHONDRIAL"/>
    <property type="match status" value="1"/>
</dbReference>
<evidence type="ECO:0000313" key="10">
    <source>
        <dbReference type="Proteomes" id="UP000326464"/>
    </source>
</evidence>
<dbReference type="Pfam" id="PF10431">
    <property type="entry name" value="ClpB_D2-small"/>
    <property type="match status" value="1"/>
</dbReference>
<comment type="similarity">
    <text evidence="6 7">Belongs to the ClpX chaperone family.</text>
</comment>
<protein>
    <recommendedName>
        <fullName evidence="6">ATP-dependent Clp protease ATP-binding subunit ClpX</fullName>
    </recommendedName>
</protein>
<dbReference type="AlphaFoldDB" id="A0A7X1NLX7"/>
<dbReference type="InterPro" id="IPR010603">
    <property type="entry name" value="Znf_CppX_C4"/>
</dbReference>
<dbReference type="Gene3D" id="1.10.8.60">
    <property type="match status" value="1"/>
</dbReference>
<keyword evidence="4 6" id="KW-0067">ATP-binding</keyword>
<dbReference type="InterPro" id="IPR003593">
    <property type="entry name" value="AAA+_ATPase"/>
</dbReference>
<dbReference type="GO" id="GO:0051301">
    <property type="term" value="P:cell division"/>
    <property type="evidence" value="ECO:0007669"/>
    <property type="project" value="TreeGrafter"/>
</dbReference>
<evidence type="ECO:0000256" key="7">
    <source>
        <dbReference type="PROSITE-ProRule" id="PRU01250"/>
    </source>
</evidence>
<accession>A0A7X1NLX7</accession>
<sequence>MARIGESTDLLKCSFCGKSQKQVRKLIAGPGVYICDECIDLCNEIIEEELSEVADLGTFELPKPREIFDFLQEYVVGQEPAKRSLAVAVYNHYKRIQSGSGPRAAGTLADAAEAEDVEIAKSNILLIGPTGCGKTYLAQTLARRLNVPFAVADATALTEAGYVGEDVENILLKLIQAADYDVKKAEQGIIYIDEIDKISRKSENPSITRDVSGEGVQQALLKILEGTVASVPPQGGRKHPHQEFIQIDTTNVLFIVAGAFAGLEEIIGSRAGRKGIGFGAPLSSLKNEEASYGDVMPEDLLKFGLIPEFIGRLPVITTVTHLDRPALMQILTEPKNALMKQYQKMFLLDGVELAFEPKALEAIADLALDRGTGARGLRAIMEEVLLPVMFDLPSREDIATVVITDDVVAKRAEPTLISHEVVAKRRNKSA</sequence>
<keyword evidence="1 6" id="KW-0479">Metal-binding</keyword>
<evidence type="ECO:0000256" key="2">
    <source>
        <dbReference type="ARBA" id="ARBA00022741"/>
    </source>
</evidence>
<dbReference type="InterPro" id="IPR050052">
    <property type="entry name" value="ATP-dep_Clp_protease_ClpX"/>
</dbReference>
<feature type="domain" description="ClpX-type ZB" evidence="8">
    <location>
        <begin position="1"/>
        <end position="54"/>
    </location>
</feature>
<dbReference type="RefSeq" id="WP_055771521.1">
    <property type="nucleotide sequence ID" value="NZ_VJXX01000001.1"/>
</dbReference>
<dbReference type="GO" id="GO:0140662">
    <property type="term" value="F:ATP-dependent protein folding chaperone"/>
    <property type="evidence" value="ECO:0007669"/>
    <property type="project" value="InterPro"/>
</dbReference>
<feature type="binding site" evidence="6">
    <location>
        <begin position="129"/>
        <end position="136"/>
    </location>
    <ligand>
        <name>ATP</name>
        <dbReference type="ChEBI" id="CHEBI:30616"/>
    </ligand>
</feature>
<feature type="binding site" evidence="6 7">
    <location>
        <position position="38"/>
    </location>
    <ligand>
        <name>Zn(2+)</name>
        <dbReference type="ChEBI" id="CHEBI:29105"/>
    </ligand>
</feature>
<dbReference type="PANTHER" id="PTHR48102">
    <property type="entry name" value="ATP-DEPENDENT CLP PROTEASE ATP-BINDING SUBUNIT CLPX-LIKE, MITOCHONDRIAL-RELATED"/>
    <property type="match status" value="1"/>
</dbReference>
<organism evidence="9 10">
    <name type="scientific">Arthrobacter bussei</name>
    <dbReference type="NCBI Taxonomy" id="2594179"/>
    <lineage>
        <taxon>Bacteria</taxon>
        <taxon>Bacillati</taxon>
        <taxon>Actinomycetota</taxon>
        <taxon>Actinomycetes</taxon>
        <taxon>Micrococcales</taxon>
        <taxon>Micrococcaceae</taxon>
        <taxon>Arthrobacter</taxon>
    </lineage>
</organism>
<dbReference type="Gene3D" id="3.40.50.300">
    <property type="entry name" value="P-loop containing nucleotide triphosphate hydrolases"/>
    <property type="match status" value="1"/>
</dbReference>
<proteinExistence type="inferred from homology"/>
<dbReference type="GO" id="GO:0009376">
    <property type="term" value="C:HslUV protease complex"/>
    <property type="evidence" value="ECO:0007669"/>
    <property type="project" value="TreeGrafter"/>
</dbReference>
<evidence type="ECO:0000256" key="1">
    <source>
        <dbReference type="ARBA" id="ARBA00022723"/>
    </source>
</evidence>
<dbReference type="GO" id="GO:0046983">
    <property type="term" value="F:protein dimerization activity"/>
    <property type="evidence" value="ECO:0007669"/>
    <property type="project" value="UniProtKB-UniRule"/>
</dbReference>
<dbReference type="FunFam" id="1.10.8.60:FF:000002">
    <property type="entry name" value="ATP-dependent Clp protease ATP-binding subunit ClpX"/>
    <property type="match status" value="1"/>
</dbReference>
<dbReference type="Pfam" id="PF06689">
    <property type="entry name" value="zf-C4_ClpX"/>
    <property type="match status" value="1"/>
</dbReference>
<dbReference type="Pfam" id="PF07724">
    <property type="entry name" value="AAA_2"/>
    <property type="match status" value="1"/>
</dbReference>
<dbReference type="InterPro" id="IPR046425">
    <property type="entry name" value="ClpX_bact"/>
</dbReference>
<dbReference type="SMART" id="SM00382">
    <property type="entry name" value="AAA"/>
    <property type="match status" value="1"/>
</dbReference>
<dbReference type="GO" id="GO:0051082">
    <property type="term" value="F:unfolded protein binding"/>
    <property type="evidence" value="ECO:0007669"/>
    <property type="project" value="UniProtKB-UniRule"/>
</dbReference>
<comment type="caution">
    <text evidence="9">The sequence shown here is derived from an EMBL/GenBank/DDBJ whole genome shotgun (WGS) entry which is preliminary data.</text>
</comment>
<dbReference type="GO" id="GO:0016887">
    <property type="term" value="F:ATP hydrolysis activity"/>
    <property type="evidence" value="ECO:0007669"/>
    <property type="project" value="InterPro"/>
</dbReference>
<keyword evidence="5 6" id="KW-0143">Chaperone</keyword>
<keyword evidence="10" id="KW-1185">Reference proteome</keyword>
<comment type="function">
    <text evidence="6">ATP-dependent specificity component of the Clp protease. It directs the protease to specific substrates. Can perform chaperone functions in the absence of ClpP.</text>
</comment>
<evidence type="ECO:0000259" key="8">
    <source>
        <dbReference type="PROSITE" id="PS51902"/>
    </source>
</evidence>
<evidence type="ECO:0000256" key="3">
    <source>
        <dbReference type="ARBA" id="ARBA00022833"/>
    </source>
</evidence>
<keyword evidence="2 6" id="KW-0547">Nucleotide-binding</keyword>
<dbReference type="FunFam" id="3.40.50.300:FF:000005">
    <property type="entry name" value="ATP-dependent Clp protease ATP-binding subunit ClpX"/>
    <property type="match status" value="1"/>
</dbReference>
<evidence type="ECO:0000313" key="9">
    <source>
        <dbReference type="EMBL" id="MPY09229.1"/>
    </source>
</evidence>
<dbReference type="InterPro" id="IPR003959">
    <property type="entry name" value="ATPase_AAA_core"/>
</dbReference>
<dbReference type="GO" id="GO:0008233">
    <property type="term" value="F:peptidase activity"/>
    <property type="evidence" value="ECO:0007669"/>
    <property type="project" value="UniProtKB-KW"/>
</dbReference>
<feature type="binding site" evidence="6 7">
    <location>
        <position position="16"/>
    </location>
    <ligand>
        <name>Zn(2+)</name>
        <dbReference type="ChEBI" id="CHEBI:29105"/>
    </ligand>
</feature>
<dbReference type="InterPro" id="IPR019489">
    <property type="entry name" value="Clp_ATPase_C"/>
</dbReference>
<dbReference type="Gene3D" id="6.20.220.10">
    <property type="entry name" value="ClpX chaperone, C4-type zinc finger domain"/>
    <property type="match status" value="1"/>
</dbReference>
<dbReference type="SMART" id="SM00994">
    <property type="entry name" value="zf-C4_ClpX"/>
    <property type="match status" value="1"/>
</dbReference>
<dbReference type="SUPFAM" id="SSF57716">
    <property type="entry name" value="Glucocorticoid receptor-like (DNA-binding domain)"/>
    <property type="match status" value="1"/>
</dbReference>
<dbReference type="CDD" id="cd19497">
    <property type="entry name" value="RecA-like_ClpX"/>
    <property type="match status" value="1"/>
</dbReference>
<dbReference type="InterPro" id="IPR059188">
    <property type="entry name" value="Znf_CLPX-like"/>
</dbReference>
<comment type="subunit">
    <text evidence="6">Component of the ClpX-ClpP complex. Forms a hexameric ring that, in the presence of ATP, binds to fourteen ClpP subunits assembled into a disk-like structure with a central cavity, resembling the structure of eukaryotic proteasomes.</text>
</comment>
<dbReference type="Proteomes" id="UP000326464">
    <property type="component" value="Unassembled WGS sequence"/>
</dbReference>
<dbReference type="EMBL" id="VJXX01000001">
    <property type="protein sequence ID" value="MPY09229.1"/>
    <property type="molecule type" value="Genomic_DNA"/>
</dbReference>
<feature type="binding site" evidence="6 7">
    <location>
        <position position="35"/>
    </location>
    <ligand>
        <name>Zn(2+)</name>
        <dbReference type="ChEBI" id="CHEBI:29105"/>
    </ligand>
</feature>
<keyword evidence="3 6" id="KW-0862">Zinc</keyword>
<evidence type="ECO:0000256" key="5">
    <source>
        <dbReference type="ARBA" id="ARBA00023186"/>
    </source>
</evidence>
<dbReference type="InterPro" id="IPR027417">
    <property type="entry name" value="P-loop_NTPase"/>
</dbReference>
<dbReference type="HAMAP" id="MF_00175">
    <property type="entry name" value="ClpX"/>
    <property type="match status" value="1"/>
</dbReference>
<keyword evidence="9" id="KW-0378">Hydrolase</keyword>
<evidence type="ECO:0000256" key="4">
    <source>
        <dbReference type="ARBA" id="ARBA00022840"/>
    </source>
</evidence>
<dbReference type="GO" id="GO:0051603">
    <property type="term" value="P:proteolysis involved in protein catabolic process"/>
    <property type="evidence" value="ECO:0007669"/>
    <property type="project" value="TreeGrafter"/>
</dbReference>
<dbReference type="SUPFAM" id="SSF52540">
    <property type="entry name" value="P-loop containing nucleoside triphosphate hydrolases"/>
    <property type="match status" value="1"/>
</dbReference>
<dbReference type="InterPro" id="IPR038366">
    <property type="entry name" value="Znf_CppX_C4_sf"/>
</dbReference>
<dbReference type="GO" id="GO:0008270">
    <property type="term" value="F:zinc ion binding"/>
    <property type="evidence" value="ECO:0007669"/>
    <property type="project" value="UniProtKB-UniRule"/>
</dbReference>
<gene>
    <name evidence="6 9" type="primary">clpX</name>
    <name evidence="9" type="ORF">FNH21_00520</name>
</gene>
<dbReference type="NCBIfam" id="NF003745">
    <property type="entry name" value="PRK05342.1"/>
    <property type="match status" value="1"/>
</dbReference>
<feature type="binding site" evidence="6 7">
    <location>
        <position position="13"/>
    </location>
    <ligand>
        <name>Zn(2+)</name>
        <dbReference type="ChEBI" id="CHEBI:29105"/>
    </ligand>
</feature>
<dbReference type="InterPro" id="IPR004487">
    <property type="entry name" value="Clp_protease_ATP-bd_su_ClpX"/>
</dbReference>
<dbReference type="PROSITE" id="PS51902">
    <property type="entry name" value="CLPX_ZB"/>
    <property type="match status" value="1"/>
</dbReference>